<dbReference type="EMBL" id="JAPEUX010000002">
    <property type="protein sequence ID" value="KAJ4357546.1"/>
    <property type="molecule type" value="Genomic_DNA"/>
</dbReference>
<dbReference type="PANTHER" id="PTHR46237">
    <property type="entry name" value="CYTOCHROME B5 REDUCTASE 4 FAMILY MEMBER"/>
    <property type="match status" value="1"/>
</dbReference>
<feature type="chain" id="PRO_5040750347" description="Cytochrome b5 heme-binding domain-containing protein" evidence="6">
    <location>
        <begin position="26"/>
        <end position="256"/>
    </location>
</feature>
<dbReference type="InterPro" id="IPR018506">
    <property type="entry name" value="Cyt_B5_heme-BS"/>
</dbReference>
<dbReference type="GO" id="GO:0004128">
    <property type="term" value="F:cytochrome-b5 reductase activity, acting on NAD(P)H"/>
    <property type="evidence" value="ECO:0007669"/>
    <property type="project" value="TreeGrafter"/>
</dbReference>
<evidence type="ECO:0000259" key="7">
    <source>
        <dbReference type="PROSITE" id="PS50255"/>
    </source>
</evidence>
<evidence type="ECO:0000256" key="2">
    <source>
        <dbReference type="ARBA" id="ARBA00022723"/>
    </source>
</evidence>
<accession>A0A9W9CDA5</accession>
<dbReference type="GeneID" id="80905652"/>
<dbReference type="SMART" id="SM01117">
    <property type="entry name" value="Cyt-b5"/>
    <property type="match status" value="1"/>
</dbReference>
<dbReference type="GO" id="GO:0046872">
    <property type="term" value="F:metal ion binding"/>
    <property type="evidence" value="ECO:0007669"/>
    <property type="project" value="UniProtKB-UniRule"/>
</dbReference>
<dbReference type="Proteomes" id="UP001140513">
    <property type="component" value="Unassembled WGS sequence"/>
</dbReference>
<evidence type="ECO:0000256" key="3">
    <source>
        <dbReference type="ARBA" id="ARBA00023004"/>
    </source>
</evidence>
<feature type="domain" description="Cytochrome b5 heme-binding" evidence="7">
    <location>
        <begin position="163"/>
        <end position="241"/>
    </location>
</feature>
<keyword evidence="2 4" id="KW-0479">Metal-binding</keyword>
<evidence type="ECO:0000256" key="1">
    <source>
        <dbReference type="ARBA" id="ARBA00022617"/>
    </source>
</evidence>
<keyword evidence="9" id="KW-1185">Reference proteome</keyword>
<dbReference type="SUPFAM" id="SSF55856">
    <property type="entry name" value="Cytochrome b5-like heme/steroid binding domain"/>
    <property type="match status" value="1"/>
</dbReference>
<dbReference type="InterPro" id="IPR001199">
    <property type="entry name" value="Cyt_B5-like_heme/steroid-bd"/>
</dbReference>
<evidence type="ECO:0000313" key="8">
    <source>
        <dbReference type="EMBL" id="KAJ4357546.1"/>
    </source>
</evidence>
<evidence type="ECO:0000256" key="6">
    <source>
        <dbReference type="SAM" id="SignalP"/>
    </source>
</evidence>
<dbReference type="PANTHER" id="PTHR46237:SF1">
    <property type="entry name" value="CYTOCHROME B5 REDUCTASE 4"/>
    <property type="match status" value="1"/>
</dbReference>
<reference evidence="8" key="1">
    <citation type="submission" date="2022-10" db="EMBL/GenBank/DDBJ databases">
        <title>Tapping the CABI collections for fungal endophytes: first genome assemblies for Collariella, Neodidymelliopsis, Ascochyta clinopodiicola, Didymella pomorum, Didymosphaeria variabile, Neocosmospora piperis and Neocucurbitaria cava.</title>
        <authorList>
            <person name="Hill R."/>
        </authorList>
    </citation>
    <scope>NUCLEOTIDE SEQUENCE</scope>
    <source>
        <strain evidence="8">IMI 356815</strain>
    </source>
</reference>
<feature type="region of interest" description="Disordered" evidence="5">
    <location>
        <begin position="28"/>
        <end position="126"/>
    </location>
</feature>
<name>A0A9W9CDA5_9PLEO</name>
<organism evidence="8 9">
    <name type="scientific">Didymosphaeria variabile</name>
    <dbReference type="NCBI Taxonomy" id="1932322"/>
    <lineage>
        <taxon>Eukaryota</taxon>
        <taxon>Fungi</taxon>
        <taxon>Dikarya</taxon>
        <taxon>Ascomycota</taxon>
        <taxon>Pezizomycotina</taxon>
        <taxon>Dothideomycetes</taxon>
        <taxon>Pleosporomycetidae</taxon>
        <taxon>Pleosporales</taxon>
        <taxon>Massarineae</taxon>
        <taxon>Didymosphaeriaceae</taxon>
        <taxon>Didymosphaeria</taxon>
    </lineage>
</organism>
<keyword evidence="1 4" id="KW-0349">Heme</keyword>
<comment type="similarity">
    <text evidence="4">Belongs to the cytochrome b5 family.</text>
</comment>
<dbReference type="AlphaFoldDB" id="A0A9W9CDA5"/>
<proteinExistence type="inferred from homology"/>
<dbReference type="RefSeq" id="XP_056074405.1">
    <property type="nucleotide sequence ID" value="XM_056210932.1"/>
</dbReference>
<dbReference type="GO" id="GO:0020037">
    <property type="term" value="F:heme binding"/>
    <property type="evidence" value="ECO:0007669"/>
    <property type="project" value="UniProtKB-UniRule"/>
</dbReference>
<dbReference type="InterPro" id="IPR051872">
    <property type="entry name" value="Cytochrome_b5/Flavoprotein_Rdt"/>
</dbReference>
<keyword evidence="6" id="KW-0732">Signal</keyword>
<dbReference type="InterPro" id="IPR036400">
    <property type="entry name" value="Cyt_B5-like_heme/steroid_sf"/>
</dbReference>
<evidence type="ECO:0000256" key="5">
    <source>
        <dbReference type="SAM" id="MobiDB-lite"/>
    </source>
</evidence>
<keyword evidence="3 4" id="KW-0408">Iron</keyword>
<feature type="signal peptide" evidence="6">
    <location>
        <begin position="1"/>
        <end position="25"/>
    </location>
</feature>
<feature type="compositionally biased region" description="Polar residues" evidence="5">
    <location>
        <begin position="66"/>
        <end position="84"/>
    </location>
</feature>
<dbReference type="Pfam" id="PF00173">
    <property type="entry name" value="Cyt-b5"/>
    <property type="match status" value="1"/>
</dbReference>
<dbReference type="GO" id="GO:0005737">
    <property type="term" value="C:cytoplasm"/>
    <property type="evidence" value="ECO:0007669"/>
    <property type="project" value="TreeGrafter"/>
</dbReference>
<protein>
    <recommendedName>
        <fullName evidence="7">Cytochrome b5 heme-binding domain-containing protein</fullName>
    </recommendedName>
</protein>
<evidence type="ECO:0000313" key="9">
    <source>
        <dbReference type="Proteomes" id="UP001140513"/>
    </source>
</evidence>
<dbReference type="OrthoDB" id="432299at2759"/>
<evidence type="ECO:0000256" key="4">
    <source>
        <dbReference type="RuleBase" id="RU362121"/>
    </source>
</evidence>
<dbReference type="PROSITE" id="PS00191">
    <property type="entry name" value="CYTOCHROME_B5_1"/>
    <property type="match status" value="1"/>
</dbReference>
<dbReference type="FunFam" id="3.10.120.10:FF:000001">
    <property type="entry name" value="Cytochrome b5 reductase 4"/>
    <property type="match status" value="1"/>
</dbReference>
<dbReference type="Gene3D" id="3.10.120.10">
    <property type="entry name" value="Cytochrome b5-like heme/steroid binding domain"/>
    <property type="match status" value="1"/>
</dbReference>
<dbReference type="PROSITE" id="PS50255">
    <property type="entry name" value="CYTOCHROME_B5_2"/>
    <property type="match status" value="1"/>
</dbReference>
<gene>
    <name evidence="8" type="ORF">N0V89_002122</name>
</gene>
<sequence>MLVAFSLLAISLSFLFLKHPPSSWRAYVRQTAPPPAERKPSQPTANQEEPAADPPPQTDNHKQRRASSSPSPEGTPRATPSDSANGAVPTFTLAAHESSDEDEEDSLPPPSFPALNSAQRASAPSPAIAMRPPTEVLLSPGHSPLDWANLQRSGTNMAGVPSLLRVTPAMLKENNGRKGRPAWSSYEGKVYNITPYLPFHPGGEGELRRAAGKDGRKLFMEVHPWVNWDNMLGECLVGIMVTQEQALPTSSLEDMD</sequence>
<comment type="caution">
    <text evidence="8">The sequence shown here is derived from an EMBL/GenBank/DDBJ whole genome shotgun (WGS) entry which is preliminary data.</text>
</comment>